<gene>
    <name evidence="1" type="ORF">A2972_02120</name>
</gene>
<dbReference type="AlphaFoldDB" id="A0A1F4Z391"/>
<dbReference type="EMBL" id="MEXM01000030">
    <property type="protein sequence ID" value="OGD00745.1"/>
    <property type="molecule type" value="Genomic_DNA"/>
</dbReference>
<evidence type="ECO:0008006" key="3">
    <source>
        <dbReference type="Google" id="ProtNLM"/>
    </source>
</evidence>
<accession>A0A1F4Z391</accession>
<dbReference type="Proteomes" id="UP000176822">
    <property type="component" value="Unassembled WGS sequence"/>
</dbReference>
<name>A0A1F4Z391_9BACT</name>
<evidence type="ECO:0000313" key="2">
    <source>
        <dbReference type="Proteomes" id="UP000176822"/>
    </source>
</evidence>
<protein>
    <recommendedName>
        <fullName evidence="3">TRASH domain-containing protein</fullName>
    </recommendedName>
</protein>
<reference evidence="1 2" key="1">
    <citation type="journal article" date="2016" name="Nat. Commun.">
        <title>Thousands of microbial genomes shed light on interconnected biogeochemical processes in an aquifer system.</title>
        <authorList>
            <person name="Anantharaman K."/>
            <person name="Brown C.T."/>
            <person name="Hug L.A."/>
            <person name="Sharon I."/>
            <person name="Castelle C.J."/>
            <person name="Probst A.J."/>
            <person name="Thomas B.C."/>
            <person name="Singh A."/>
            <person name="Wilkins M.J."/>
            <person name="Karaoz U."/>
            <person name="Brodie E.L."/>
            <person name="Williams K.H."/>
            <person name="Hubbard S.S."/>
            <person name="Banfield J.F."/>
        </authorList>
    </citation>
    <scope>NUCLEOTIDE SEQUENCE [LARGE SCALE GENOMIC DNA]</scope>
</reference>
<organism evidence="1 2">
    <name type="scientific">Candidatus Amesbacteria bacterium RIFCSPLOWO2_01_FULL_47_33</name>
    <dbReference type="NCBI Taxonomy" id="1797258"/>
    <lineage>
        <taxon>Bacteria</taxon>
        <taxon>Candidatus Amesiibacteriota</taxon>
    </lineage>
</organism>
<sequence length="75" mass="8830">MSAGGYTSGHKITTKVAEEFFQEECFKCANPTDDDSPWLLNIKFYGIVYFCREMCKTNFLRDDANRYTILREKDR</sequence>
<evidence type="ECO:0000313" key="1">
    <source>
        <dbReference type="EMBL" id="OGD00745.1"/>
    </source>
</evidence>
<comment type="caution">
    <text evidence="1">The sequence shown here is derived from an EMBL/GenBank/DDBJ whole genome shotgun (WGS) entry which is preliminary data.</text>
</comment>
<proteinExistence type="predicted"/>